<name>G5JU55_9STRE</name>
<sequence>MENNQLRQYVNISLFAALIFVSVQFLRIQVGPQFIHLGNALVVVAVLIFGAKFGSLAAAIGLGLFDILNNYAAEAWITVIESLIVCFVLHLVYEKGMKSNDRPLNIILVGFIAAVTKIILNLFKYTLINSLVGSLTLFPALWAAAVKILGTFGTSAVTVIAVPLLYPVFKRIVKGQ</sequence>
<dbReference type="InterPro" id="IPR009825">
    <property type="entry name" value="ECF_substrate-spec-like"/>
</dbReference>
<feature type="transmembrane region" description="Helical" evidence="1">
    <location>
        <begin position="140"/>
        <end position="166"/>
    </location>
</feature>
<keyword evidence="1" id="KW-1133">Transmembrane helix</keyword>
<evidence type="ECO:0000313" key="3">
    <source>
        <dbReference type="Proteomes" id="UP000003573"/>
    </source>
</evidence>
<evidence type="ECO:0000256" key="1">
    <source>
        <dbReference type="SAM" id="Phobius"/>
    </source>
</evidence>
<dbReference type="eggNOG" id="COG4720">
    <property type="taxonomic scope" value="Bacteria"/>
</dbReference>
<dbReference type="STRING" id="764298.STRMA_0595"/>
<dbReference type="RefSeq" id="WP_003078666.1">
    <property type="nucleotide sequence ID" value="NZ_AEUW02000001.1"/>
</dbReference>
<reference evidence="2 3" key="1">
    <citation type="journal article" date="2014" name="Int. J. Syst. Evol. Microbiol.">
        <title>Phylogenomics and the dynamic genome evolution of the genus Streptococcus.</title>
        <authorList>
            <consortium name="The Broad Institute Genome Sequencing Platform"/>
            <person name="Richards V.P."/>
            <person name="Palmer S.R."/>
            <person name="Pavinski Bitar P.D."/>
            <person name="Qin X."/>
            <person name="Weinstock G.M."/>
            <person name="Highlander S.K."/>
            <person name="Town C.D."/>
            <person name="Burne R.A."/>
            <person name="Stanhope M.J."/>
        </authorList>
    </citation>
    <scope>NUCLEOTIDE SEQUENCE [LARGE SCALE GENOMIC DNA]</scope>
    <source>
        <strain evidence="2 3">NCTC 11558</strain>
    </source>
</reference>
<comment type="caution">
    <text evidence="2">The sequence shown here is derived from an EMBL/GenBank/DDBJ whole genome shotgun (WGS) entry which is preliminary data.</text>
</comment>
<keyword evidence="1" id="KW-0812">Transmembrane</keyword>
<protein>
    <submittedName>
        <fullName evidence="2">Uncharacterized protein</fullName>
    </submittedName>
</protein>
<dbReference type="OrthoDB" id="2988652at2"/>
<dbReference type="Pfam" id="PF07155">
    <property type="entry name" value="ECF-ribofla_trS"/>
    <property type="match status" value="1"/>
</dbReference>
<dbReference type="Proteomes" id="UP000003573">
    <property type="component" value="Unassembled WGS sequence"/>
</dbReference>
<gene>
    <name evidence="2" type="ORF">STRMA_0595</name>
</gene>
<dbReference type="Gene3D" id="1.10.1760.20">
    <property type="match status" value="1"/>
</dbReference>
<dbReference type="AlphaFoldDB" id="G5JU55"/>
<dbReference type="GO" id="GO:0016020">
    <property type="term" value="C:membrane"/>
    <property type="evidence" value="ECO:0007669"/>
    <property type="project" value="InterPro"/>
</dbReference>
<feature type="transmembrane region" description="Helical" evidence="1">
    <location>
        <begin position="71"/>
        <end position="92"/>
    </location>
</feature>
<evidence type="ECO:0000313" key="2">
    <source>
        <dbReference type="EMBL" id="EHJ51631.1"/>
    </source>
</evidence>
<accession>G5JU55</accession>
<feature type="transmembrane region" description="Helical" evidence="1">
    <location>
        <begin position="104"/>
        <end position="128"/>
    </location>
</feature>
<feature type="transmembrane region" description="Helical" evidence="1">
    <location>
        <begin position="6"/>
        <end position="28"/>
    </location>
</feature>
<keyword evidence="3" id="KW-1185">Reference proteome</keyword>
<feature type="transmembrane region" description="Helical" evidence="1">
    <location>
        <begin position="40"/>
        <end position="65"/>
    </location>
</feature>
<keyword evidence="1" id="KW-0472">Membrane</keyword>
<organism evidence="2 3">
    <name type="scientific">Streptococcus macacae NCTC 11558</name>
    <dbReference type="NCBI Taxonomy" id="764298"/>
    <lineage>
        <taxon>Bacteria</taxon>
        <taxon>Bacillati</taxon>
        <taxon>Bacillota</taxon>
        <taxon>Bacilli</taxon>
        <taxon>Lactobacillales</taxon>
        <taxon>Streptococcaceae</taxon>
        <taxon>Streptococcus</taxon>
    </lineage>
</organism>
<proteinExistence type="predicted"/>
<dbReference type="EMBL" id="AEUW02000001">
    <property type="protein sequence ID" value="EHJ51631.1"/>
    <property type="molecule type" value="Genomic_DNA"/>
</dbReference>